<dbReference type="InterPro" id="IPR047057">
    <property type="entry name" value="MerR_fam"/>
</dbReference>
<dbReference type="InterPro" id="IPR009061">
    <property type="entry name" value="DNA-bd_dom_put_sf"/>
</dbReference>
<dbReference type="Proteomes" id="UP000013782">
    <property type="component" value="Unassembled WGS sequence"/>
</dbReference>
<evidence type="ECO:0000313" key="3">
    <source>
        <dbReference type="EMBL" id="EOH94159.1"/>
    </source>
</evidence>
<dbReference type="GO" id="GO:0003700">
    <property type="term" value="F:DNA-binding transcription factor activity"/>
    <property type="evidence" value="ECO:0007669"/>
    <property type="project" value="InterPro"/>
</dbReference>
<reference evidence="3 4" key="1">
    <citation type="submission" date="2013-02" db="EMBL/GenBank/DDBJ databases">
        <title>The Genome Sequence of Enterococcus pallens BAA-351.</title>
        <authorList>
            <consortium name="The Broad Institute Genome Sequencing Platform"/>
            <consortium name="The Broad Institute Genome Sequencing Center for Infectious Disease"/>
            <person name="Earl A.M."/>
            <person name="Gilmore M.S."/>
            <person name="Lebreton F."/>
            <person name="Walker B."/>
            <person name="Young S.K."/>
            <person name="Zeng Q."/>
            <person name="Gargeya S."/>
            <person name="Fitzgerald M."/>
            <person name="Haas B."/>
            <person name="Abouelleil A."/>
            <person name="Alvarado L."/>
            <person name="Arachchi H.M."/>
            <person name="Berlin A.M."/>
            <person name="Chapman S.B."/>
            <person name="Dewar J."/>
            <person name="Goldberg J."/>
            <person name="Griggs A."/>
            <person name="Gujja S."/>
            <person name="Hansen M."/>
            <person name="Howarth C."/>
            <person name="Imamovic A."/>
            <person name="Larimer J."/>
            <person name="McCowan C."/>
            <person name="Murphy C."/>
            <person name="Neiman D."/>
            <person name="Pearson M."/>
            <person name="Priest M."/>
            <person name="Roberts A."/>
            <person name="Saif S."/>
            <person name="Shea T."/>
            <person name="Sisk P."/>
            <person name="Sykes S."/>
            <person name="Wortman J."/>
            <person name="Nusbaum C."/>
            <person name="Birren B."/>
        </authorList>
    </citation>
    <scope>NUCLEOTIDE SEQUENCE [LARGE SCALE GENOMIC DNA]</scope>
    <source>
        <strain evidence="3 4">ATCC BAA-351</strain>
    </source>
</reference>
<gene>
    <name evidence="3" type="ORF">UAU_01894</name>
</gene>
<evidence type="ECO:0000259" key="2">
    <source>
        <dbReference type="PROSITE" id="PS50937"/>
    </source>
</evidence>
<organism evidence="3 4">
    <name type="scientific">Enterococcus pallens ATCC BAA-351</name>
    <dbReference type="NCBI Taxonomy" id="1158607"/>
    <lineage>
        <taxon>Bacteria</taxon>
        <taxon>Bacillati</taxon>
        <taxon>Bacillota</taxon>
        <taxon>Bacilli</taxon>
        <taxon>Lactobacillales</taxon>
        <taxon>Enterococcaceae</taxon>
        <taxon>Enterococcus</taxon>
    </lineage>
</organism>
<dbReference type="RefSeq" id="WP_010756888.1">
    <property type="nucleotide sequence ID" value="NZ_ASWD01000001.1"/>
</dbReference>
<sequence>MNYSIGELAKILGTNEHTLRYYEKEKLVNIARISNIRRYSENDRKQLEFLLQLKNSGMSIKELKEFTNSELPLEERIKQLKKQKEKIDHHCKKLRKCQEAITEELDKNTLLFNQLEEELEKNYENNH</sequence>
<dbReference type="SUPFAM" id="SSF46955">
    <property type="entry name" value="Putative DNA-binding domain"/>
    <property type="match status" value="1"/>
</dbReference>
<dbReference type="SMART" id="SM00422">
    <property type="entry name" value="HTH_MERR"/>
    <property type="match status" value="1"/>
</dbReference>
<proteinExistence type="predicted"/>
<dbReference type="eggNOG" id="COG0789">
    <property type="taxonomic scope" value="Bacteria"/>
</dbReference>
<dbReference type="GO" id="GO:0003677">
    <property type="term" value="F:DNA binding"/>
    <property type="evidence" value="ECO:0007669"/>
    <property type="project" value="UniProtKB-KW"/>
</dbReference>
<dbReference type="PANTHER" id="PTHR30204">
    <property type="entry name" value="REDOX-CYCLING DRUG-SENSING TRANSCRIPTIONAL ACTIVATOR SOXR"/>
    <property type="match status" value="1"/>
</dbReference>
<accession>R2T1L3</accession>
<dbReference type="AlphaFoldDB" id="R2T1L3"/>
<name>R2T1L3_9ENTE</name>
<dbReference type="STRING" id="160454.RV10_GL003822"/>
<dbReference type="InterPro" id="IPR000551">
    <property type="entry name" value="MerR-type_HTH_dom"/>
</dbReference>
<evidence type="ECO:0000313" key="4">
    <source>
        <dbReference type="Proteomes" id="UP000013782"/>
    </source>
</evidence>
<comment type="caution">
    <text evidence="3">The sequence shown here is derived from an EMBL/GenBank/DDBJ whole genome shotgun (WGS) entry which is preliminary data.</text>
</comment>
<dbReference type="PANTHER" id="PTHR30204:SF98">
    <property type="entry name" value="HTH-TYPE TRANSCRIPTIONAL REGULATOR ADHR"/>
    <property type="match status" value="1"/>
</dbReference>
<feature type="domain" description="HTH merR-type" evidence="2">
    <location>
        <begin position="2"/>
        <end position="69"/>
    </location>
</feature>
<evidence type="ECO:0000256" key="1">
    <source>
        <dbReference type="ARBA" id="ARBA00023125"/>
    </source>
</evidence>
<keyword evidence="1" id="KW-0238">DNA-binding</keyword>
<dbReference type="Gene3D" id="1.10.1660.10">
    <property type="match status" value="1"/>
</dbReference>
<protein>
    <recommendedName>
        <fullName evidence="2">HTH merR-type domain-containing protein</fullName>
    </recommendedName>
</protein>
<dbReference type="PROSITE" id="PS50937">
    <property type="entry name" value="HTH_MERR_2"/>
    <property type="match status" value="1"/>
</dbReference>
<dbReference type="EMBL" id="AJAQ01000015">
    <property type="protein sequence ID" value="EOH94159.1"/>
    <property type="molecule type" value="Genomic_DNA"/>
</dbReference>
<keyword evidence="4" id="KW-1185">Reference proteome</keyword>
<dbReference type="HOGENOM" id="CLU_060077_8_3_9"/>
<dbReference type="PATRIC" id="fig|1158607.3.peg.1862"/>
<dbReference type="Pfam" id="PF13411">
    <property type="entry name" value="MerR_1"/>
    <property type="match status" value="1"/>
</dbReference>